<dbReference type="EMBL" id="MLCO01000136">
    <property type="protein sequence ID" value="ONG52616.1"/>
    <property type="molecule type" value="Genomic_DNA"/>
</dbReference>
<dbReference type="CDD" id="cd10567">
    <property type="entry name" value="SWIB-MDM2_like"/>
    <property type="match status" value="1"/>
</dbReference>
<keyword evidence="4" id="KW-1185">Reference proteome</keyword>
<dbReference type="InterPro" id="IPR003121">
    <property type="entry name" value="SWIB_MDM2_domain"/>
</dbReference>
<feature type="compositionally biased region" description="Low complexity" evidence="1">
    <location>
        <begin position="1"/>
        <end position="14"/>
    </location>
</feature>
<feature type="compositionally biased region" description="Basic and acidic residues" evidence="1">
    <location>
        <begin position="17"/>
        <end position="43"/>
    </location>
</feature>
<dbReference type="Gene3D" id="1.10.245.10">
    <property type="entry name" value="SWIB/MDM2 domain"/>
    <property type="match status" value="1"/>
</dbReference>
<reference evidence="3 4" key="1">
    <citation type="submission" date="2016-10" db="EMBL/GenBank/DDBJ databases">
        <title>Draft Genome sequence of Roseomonas sp. strain M3.</title>
        <authorList>
            <person name="Subhash Y."/>
            <person name="Lee S."/>
        </authorList>
    </citation>
    <scope>NUCLEOTIDE SEQUENCE [LARGE SCALE GENOMIC DNA]</scope>
    <source>
        <strain evidence="3 4">M3</strain>
    </source>
</reference>
<dbReference type="Pfam" id="PF02201">
    <property type="entry name" value="SWIB"/>
    <property type="match status" value="1"/>
</dbReference>
<dbReference type="SUPFAM" id="SSF47592">
    <property type="entry name" value="SWIB/MDM2 domain"/>
    <property type="match status" value="1"/>
</dbReference>
<organism evidence="3 4">
    <name type="scientific">Teichococcus deserti</name>
    <dbReference type="NCBI Taxonomy" id="1817963"/>
    <lineage>
        <taxon>Bacteria</taxon>
        <taxon>Pseudomonadati</taxon>
        <taxon>Pseudomonadota</taxon>
        <taxon>Alphaproteobacteria</taxon>
        <taxon>Acetobacterales</taxon>
        <taxon>Roseomonadaceae</taxon>
        <taxon>Roseomonas</taxon>
    </lineage>
</organism>
<proteinExistence type="predicted"/>
<dbReference type="InterPro" id="IPR036885">
    <property type="entry name" value="SWIB_MDM2_dom_sf"/>
</dbReference>
<comment type="caution">
    <text evidence="3">The sequence shown here is derived from an EMBL/GenBank/DDBJ whole genome shotgun (WGS) entry which is preliminary data.</text>
</comment>
<dbReference type="OrthoDB" id="8019446at2"/>
<dbReference type="PROSITE" id="PS51925">
    <property type="entry name" value="SWIB_MDM2"/>
    <property type="match status" value="1"/>
</dbReference>
<evidence type="ECO:0000313" key="3">
    <source>
        <dbReference type="EMBL" id="ONG52616.1"/>
    </source>
</evidence>
<dbReference type="Proteomes" id="UP000188879">
    <property type="component" value="Unassembled WGS sequence"/>
</dbReference>
<dbReference type="SMART" id="SM00151">
    <property type="entry name" value="SWIB"/>
    <property type="match status" value="1"/>
</dbReference>
<accession>A0A1V2H1R0</accession>
<feature type="region of interest" description="Disordered" evidence="1">
    <location>
        <begin position="1"/>
        <end position="51"/>
    </location>
</feature>
<name>A0A1V2H1R0_9PROT</name>
<evidence type="ECO:0000259" key="2">
    <source>
        <dbReference type="PROSITE" id="PS51925"/>
    </source>
</evidence>
<protein>
    <recommendedName>
        <fullName evidence="2">DM2 domain-containing protein</fullName>
    </recommendedName>
</protein>
<sequence>MPAKSAAKAEPAKAAAKKADGKTAEKAPAKSAAKADGKTDGKAKPNALQTPLKPSAELAAVVGAGTLSRGEVVSKMWEYIKSNELQNPENKREIIADDKLRPIFGKDKVTMFEMNKHLAAHLR</sequence>
<dbReference type="AlphaFoldDB" id="A0A1V2H1R0"/>
<dbReference type="InterPro" id="IPR019835">
    <property type="entry name" value="SWIB_domain"/>
</dbReference>
<dbReference type="PANTHER" id="PTHR13844">
    <property type="entry name" value="SWI/SNF-RELATED MATRIX-ASSOCIATED ACTIN-DEPENDENT REGULATOR OF CHROMATIN SUBFAMILY D"/>
    <property type="match status" value="1"/>
</dbReference>
<gene>
    <name evidence="3" type="ORF">BKE38_14230</name>
</gene>
<evidence type="ECO:0000313" key="4">
    <source>
        <dbReference type="Proteomes" id="UP000188879"/>
    </source>
</evidence>
<feature type="domain" description="DM2" evidence="2">
    <location>
        <begin position="47"/>
        <end position="123"/>
    </location>
</feature>
<evidence type="ECO:0000256" key="1">
    <source>
        <dbReference type="SAM" id="MobiDB-lite"/>
    </source>
</evidence>
<dbReference type="RefSeq" id="WP_076958008.1">
    <property type="nucleotide sequence ID" value="NZ_MLCO01000136.1"/>
</dbReference>